<dbReference type="Proteomes" id="UP000662200">
    <property type="component" value="Unassembled WGS sequence"/>
</dbReference>
<comment type="caution">
    <text evidence="3">The sequence shown here is derived from an EMBL/GenBank/DDBJ whole genome shotgun (WGS) entry which is preliminary data.</text>
</comment>
<name>A0A8J3FHE5_9ACTN</name>
<evidence type="ECO:0000313" key="4">
    <source>
        <dbReference type="Proteomes" id="UP000662200"/>
    </source>
</evidence>
<keyword evidence="4" id="KW-1185">Reference proteome</keyword>
<evidence type="ECO:0000256" key="1">
    <source>
        <dbReference type="SAM" id="Coils"/>
    </source>
</evidence>
<accession>A0A8J3FHE5</accession>
<organism evidence="3 4">
    <name type="scientific">Pilimelia terevasa</name>
    <dbReference type="NCBI Taxonomy" id="53372"/>
    <lineage>
        <taxon>Bacteria</taxon>
        <taxon>Bacillati</taxon>
        <taxon>Actinomycetota</taxon>
        <taxon>Actinomycetes</taxon>
        <taxon>Micromonosporales</taxon>
        <taxon>Micromonosporaceae</taxon>
        <taxon>Pilimelia</taxon>
    </lineage>
</organism>
<evidence type="ECO:0000313" key="3">
    <source>
        <dbReference type="EMBL" id="GGK28315.1"/>
    </source>
</evidence>
<proteinExistence type="predicted"/>
<evidence type="ECO:0008006" key="5">
    <source>
        <dbReference type="Google" id="ProtNLM"/>
    </source>
</evidence>
<gene>
    <name evidence="3" type="ORF">GCM10010124_21210</name>
</gene>
<dbReference type="AlphaFoldDB" id="A0A8J3FHE5"/>
<dbReference type="EMBL" id="BMQC01000006">
    <property type="protein sequence ID" value="GGK28315.1"/>
    <property type="molecule type" value="Genomic_DNA"/>
</dbReference>
<reference evidence="3" key="1">
    <citation type="journal article" date="2014" name="Int. J. Syst. Evol. Microbiol.">
        <title>Complete genome sequence of Corynebacterium casei LMG S-19264T (=DSM 44701T), isolated from a smear-ripened cheese.</title>
        <authorList>
            <consortium name="US DOE Joint Genome Institute (JGI-PGF)"/>
            <person name="Walter F."/>
            <person name="Albersmeier A."/>
            <person name="Kalinowski J."/>
            <person name="Ruckert C."/>
        </authorList>
    </citation>
    <scope>NUCLEOTIDE SEQUENCE</scope>
    <source>
        <strain evidence="3">JCM 3091</strain>
    </source>
</reference>
<sequence>MRDGLATDLDGRHTDDGSDAPMDPLDRIDEIIAMIEQARSAPMSRSNCVIERAEAIAMLEDLRAELPADLRRAAALLEERDKIVDAGKREADRIIAEGEGEHARLVSVNEITVSAEHEAARLVAEARAEAQRLRDEVDDYVDTALANFEQFLTRSLASIERGRDKMHALREIGTFASEDEEHPLAI</sequence>
<feature type="compositionally biased region" description="Basic and acidic residues" evidence="2">
    <location>
        <begin position="1"/>
        <end position="16"/>
    </location>
</feature>
<keyword evidence="1" id="KW-0175">Coiled coil</keyword>
<protein>
    <recommendedName>
        <fullName evidence="5">ATP synthase F0 subunit B</fullName>
    </recommendedName>
</protein>
<feature type="region of interest" description="Disordered" evidence="2">
    <location>
        <begin position="1"/>
        <end position="24"/>
    </location>
</feature>
<feature type="coiled-coil region" evidence="1">
    <location>
        <begin position="116"/>
        <end position="143"/>
    </location>
</feature>
<evidence type="ECO:0000256" key="2">
    <source>
        <dbReference type="SAM" id="MobiDB-lite"/>
    </source>
</evidence>
<reference evidence="3" key="2">
    <citation type="submission" date="2020-09" db="EMBL/GenBank/DDBJ databases">
        <authorList>
            <person name="Sun Q."/>
            <person name="Ohkuma M."/>
        </authorList>
    </citation>
    <scope>NUCLEOTIDE SEQUENCE</scope>
    <source>
        <strain evidence="3">JCM 3091</strain>
    </source>
</reference>